<dbReference type="OMA" id="HEVARWT"/>
<protein>
    <recommendedName>
        <fullName evidence="2">J domain-containing protein</fullName>
    </recommendedName>
</protein>
<dbReference type="Pfam" id="PF00226">
    <property type="entry name" value="DnaJ"/>
    <property type="match status" value="1"/>
</dbReference>
<dbReference type="eggNOG" id="ENOG502R2F5">
    <property type="taxonomic scope" value="Eukaryota"/>
</dbReference>
<dbReference type="PROSITE" id="PS50076">
    <property type="entry name" value="DNAJ_2"/>
    <property type="match status" value="1"/>
</dbReference>
<dbReference type="VEuPathDB" id="FungiDB:SDRG_02061"/>
<reference evidence="3 4" key="1">
    <citation type="submission" date="2012-04" db="EMBL/GenBank/DDBJ databases">
        <title>The Genome Sequence of Saprolegnia declina VS20.</title>
        <authorList>
            <consortium name="The Broad Institute Genome Sequencing Platform"/>
            <person name="Russ C."/>
            <person name="Nusbaum C."/>
            <person name="Tyler B."/>
            <person name="van West P."/>
            <person name="Dieguez-Uribeondo J."/>
            <person name="de Bruijn I."/>
            <person name="Tripathy S."/>
            <person name="Jiang R."/>
            <person name="Young S.K."/>
            <person name="Zeng Q."/>
            <person name="Gargeya S."/>
            <person name="Fitzgerald M."/>
            <person name="Haas B."/>
            <person name="Abouelleil A."/>
            <person name="Alvarado L."/>
            <person name="Arachchi H.M."/>
            <person name="Berlin A."/>
            <person name="Chapman S.B."/>
            <person name="Goldberg J."/>
            <person name="Griggs A."/>
            <person name="Gujja S."/>
            <person name="Hansen M."/>
            <person name="Howarth C."/>
            <person name="Imamovic A."/>
            <person name="Larimer J."/>
            <person name="McCowen C."/>
            <person name="Montmayeur A."/>
            <person name="Murphy C."/>
            <person name="Neiman D."/>
            <person name="Pearson M."/>
            <person name="Priest M."/>
            <person name="Roberts A."/>
            <person name="Saif S."/>
            <person name="Shea T."/>
            <person name="Sisk P."/>
            <person name="Sykes S."/>
            <person name="Wortman J."/>
            <person name="Nusbaum C."/>
            <person name="Birren B."/>
        </authorList>
    </citation>
    <scope>NUCLEOTIDE SEQUENCE [LARGE SCALE GENOMIC DNA]</scope>
    <source>
        <strain evidence="3 4">VS20</strain>
    </source>
</reference>
<dbReference type="InterPro" id="IPR036869">
    <property type="entry name" value="J_dom_sf"/>
</dbReference>
<feature type="region of interest" description="Disordered" evidence="1">
    <location>
        <begin position="691"/>
        <end position="820"/>
    </location>
</feature>
<organism evidence="3 4">
    <name type="scientific">Saprolegnia diclina (strain VS20)</name>
    <dbReference type="NCBI Taxonomy" id="1156394"/>
    <lineage>
        <taxon>Eukaryota</taxon>
        <taxon>Sar</taxon>
        <taxon>Stramenopiles</taxon>
        <taxon>Oomycota</taxon>
        <taxon>Saprolegniomycetes</taxon>
        <taxon>Saprolegniales</taxon>
        <taxon>Saprolegniaceae</taxon>
        <taxon>Saprolegnia</taxon>
    </lineage>
</organism>
<feature type="compositionally biased region" description="Acidic residues" evidence="1">
    <location>
        <begin position="776"/>
        <end position="787"/>
    </location>
</feature>
<feature type="domain" description="J" evidence="2">
    <location>
        <begin position="1027"/>
        <end position="1084"/>
    </location>
</feature>
<dbReference type="CDD" id="cd06257">
    <property type="entry name" value="DnaJ"/>
    <property type="match status" value="1"/>
</dbReference>
<dbReference type="EMBL" id="JH767135">
    <property type="protein sequence ID" value="EQC41001.1"/>
    <property type="molecule type" value="Genomic_DNA"/>
</dbReference>
<keyword evidence="4" id="KW-1185">Reference proteome</keyword>
<dbReference type="Gene3D" id="1.10.287.110">
    <property type="entry name" value="DnaJ domain"/>
    <property type="match status" value="1"/>
</dbReference>
<dbReference type="AlphaFoldDB" id="T0R240"/>
<feature type="compositionally biased region" description="Acidic residues" evidence="1">
    <location>
        <begin position="605"/>
        <end position="618"/>
    </location>
</feature>
<feature type="compositionally biased region" description="Basic residues" evidence="1">
    <location>
        <begin position="747"/>
        <end position="769"/>
    </location>
</feature>
<feature type="region of interest" description="Disordered" evidence="1">
    <location>
        <begin position="849"/>
        <end position="898"/>
    </location>
</feature>
<dbReference type="GeneID" id="19942788"/>
<evidence type="ECO:0000313" key="4">
    <source>
        <dbReference type="Proteomes" id="UP000030762"/>
    </source>
</evidence>
<proteinExistence type="predicted"/>
<dbReference type="InParanoid" id="T0R240"/>
<evidence type="ECO:0000259" key="2">
    <source>
        <dbReference type="PROSITE" id="PS50076"/>
    </source>
</evidence>
<feature type="region of interest" description="Disordered" evidence="1">
    <location>
        <begin position="1"/>
        <end position="21"/>
    </location>
</feature>
<gene>
    <name evidence="3" type="ORF">SDRG_02061</name>
</gene>
<name>T0R240_SAPDV</name>
<dbReference type="Proteomes" id="UP000030762">
    <property type="component" value="Unassembled WGS sequence"/>
</dbReference>
<dbReference type="SUPFAM" id="SSF46565">
    <property type="entry name" value="Chaperone J-domain"/>
    <property type="match status" value="1"/>
</dbReference>
<feature type="compositionally biased region" description="Basic and acidic residues" evidence="1">
    <location>
        <begin position="568"/>
        <end position="578"/>
    </location>
</feature>
<feature type="compositionally biased region" description="Acidic residues" evidence="1">
    <location>
        <begin position="579"/>
        <end position="588"/>
    </location>
</feature>
<feature type="region of interest" description="Disordered" evidence="1">
    <location>
        <begin position="516"/>
        <end position="662"/>
    </location>
</feature>
<dbReference type="OrthoDB" id="77439at2759"/>
<dbReference type="InterPro" id="IPR001623">
    <property type="entry name" value="DnaJ_domain"/>
</dbReference>
<feature type="compositionally biased region" description="Basic and acidic residues" evidence="1">
    <location>
        <begin position="707"/>
        <end position="732"/>
    </location>
</feature>
<evidence type="ECO:0000256" key="1">
    <source>
        <dbReference type="SAM" id="MobiDB-lite"/>
    </source>
</evidence>
<accession>T0R240</accession>
<feature type="compositionally biased region" description="Acidic residues" evidence="1">
    <location>
        <begin position="553"/>
        <end position="567"/>
    </location>
</feature>
<sequence>MKTTSSAPRTDAADASPHGARAIRRTLAHQKHERRLEREMKRERTALDAKASQWQDHVRLKKKLRSVHAVTNGAMMLQCLTMAQPLSRAAKRQQIQAIDAAKMSAIEQIESVPILSSQRRRRIRSFESKMRAVVRCPSLPLLAPVEPVSRAKRIVDANPLFYLYLWQGMERFSKPQLEQMLLHPADLDLLNKHTEQCLDTILECGRHAAGLHLTHAAPFLHEVAFAAHVVGAHAYAQTELRQPSLVYPLPLYEKSVVSSSCKAIRHSLVFLPSHFQDDDNRFPDLAELVDATVRAAPEIMHEVARWTQPVPSPSTLAELVAEFQDAAGNLERLLLESPSCLAYVSNAVKALCVQLLSIVERALLAQWAAWARDMPEWFVLNRQHIDQLPAPSAYLADAMAASMPKPVHLRPDASARDRWLQSHVEHFTIANARCYLLDEPMQTKYRDEMVAHAATLRYIAYMRLDASVNTEWPPTLRWNERLAEAAARLDVLAKQFMLHEWCVSFIQSQIRHRHTRHTNPKLIKEEAQDLPPPPTTTEDDGPDTALHNMERIEEYDEDDEHHEDEDADAQRDANVEDATRDDDDDDADSVDHDAFAAPHPVNQDPMDDDADANDDGEDTCDRRDDDDSYVVEDTIRDDVVASGNEADSSADAAIGANGDSSADVEMVADETLGANDEVAGDVTINDQTAEVSLADDAGVNVAMDTDELSRSESSHAANDEPSIHGNNHDDTRTTLGPERVDAPSIAKKSKKKAKKDARKGGAPRRRYPRRFTIDLTNEDDDDDDESSDTAKESEDADLEEKAPPLPCVATPSDDEEDDRPLSMLKRSARTTNDVRFVLVSDTILETASDEKAPARTDSDDEVAAMEAKPRRKRSVGNAPLPSSKRPCDEATSRGRFRPKPNAQIDLLCQQAMSRMLHTIETSLGCPGMSCGHAFTCARCKHCASHCTCRPATRAPPPATHLPNFVPVDRLRNEQEFVFQAARARVRRRLRVEPSSAASPTPTYTKCLEGPQLWSSRRIVALWNATKDAHGVLGVPKHASWGTVKNQYRALVLKLHPDKSHSTPEKVSAFVAVTTAYKRLRSTFQAP</sequence>
<dbReference type="STRING" id="1156394.T0R240"/>
<dbReference type="RefSeq" id="XP_008605845.1">
    <property type="nucleotide sequence ID" value="XM_008607623.1"/>
</dbReference>
<evidence type="ECO:0000313" key="3">
    <source>
        <dbReference type="EMBL" id="EQC41001.1"/>
    </source>
</evidence>
<dbReference type="SMART" id="SM00271">
    <property type="entry name" value="DnaJ"/>
    <property type="match status" value="1"/>
</dbReference>